<sequence length="304" mass="34857">MKYTVIKERLIPASSQQILNYLTDFNNWSSWSPWACLDPATVVNCQNNYLEWESKFTGVGNMKLISHTQNQVNIELNFLKPFKSQAQVTFRLDEMSSNETKVAWQMESKLPLFLCFFKKIFQVMIGRDFERGLTRLEYMVKFGKIPSRLEYFDTPDTIAGFKVAGISSFSHMSGIANSMRTTFARLHELVNEASILPTGMVCFCDKFKISQEVMYYTAAAIYDGSKVSSNGLSRRNIPEHKAIKVTLYGSYEFLGDAWAGIYAHLRGLKLKVDKRVAPYEVYIKGPHNANNPEEYVTEIYMPVK</sequence>
<dbReference type="Gene3D" id="3.30.530.20">
    <property type="match status" value="1"/>
</dbReference>
<dbReference type="InterPro" id="IPR010499">
    <property type="entry name" value="AraC_E-bd"/>
</dbReference>
<dbReference type="SMART" id="SM00871">
    <property type="entry name" value="AraC_E_bind"/>
    <property type="match status" value="1"/>
</dbReference>
<proteinExistence type="predicted"/>
<dbReference type="InterPro" id="IPR029442">
    <property type="entry name" value="GyrI-like"/>
</dbReference>
<dbReference type="InterPro" id="IPR023393">
    <property type="entry name" value="START-like_dom_sf"/>
</dbReference>
<gene>
    <name evidence="2" type="ORF">CUN60_05385</name>
</gene>
<accession>A0A2I7N5Q0</accession>
<dbReference type="InterPro" id="IPR011256">
    <property type="entry name" value="Reg_factor_effector_dom_sf"/>
</dbReference>
<name>A0A2I7N5Q0_9NEIS</name>
<dbReference type="SUPFAM" id="SSF55961">
    <property type="entry name" value="Bet v1-like"/>
    <property type="match status" value="1"/>
</dbReference>
<evidence type="ECO:0000313" key="2">
    <source>
        <dbReference type="EMBL" id="AUR51751.1"/>
    </source>
</evidence>
<dbReference type="RefSeq" id="WP_102951050.1">
    <property type="nucleotide sequence ID" value="NZ_CP024847.1"/>
</dbReference>
<dbReference type="EMBL" id="CP024847">
    <property type="protein sequence ID" value="AUR51751.1"/>
    <property type="molecule type" value="Genomic_DNA"/>
</dbReference>
<dbReference type="SUPFAM" id="SSF55136">
    <property type="entry name" value="Probable bacterial effector-binding domain"/>
    <property type="match status" value="1"/>
</dbReference>
<dbReference type="Proteomes" id="UP000236655">
    <property type="component" value="Chromosome"/>
</dbReference>
<protein>
    <recommendedName>
        <fullName evidence="1">AraC effector-binding domain-containing protein</fullName>
    </recommendedName>
</protein>
<keyword evidence="3" id="KW-1185">Reference proteome</keyword>
<dbReference type="Pfam" id="PF06445">
    <property type="entry name" value="GyrI-like"/>
    <property type="match status" value="1"/>
</dbReference>
<dbReference type="CDD" id="cd07818">
    <property type="entry name" value="SRPBCC_1"/>
    <property type="match status" value="1"/>
</dbReference>
<dbReference type="AlphaFoldDB" id="A0A2I7N5Q0"/>
<dbReference type="OrthoDB" id="9807923at2"/>
<organism evidence="2 3">
    <name type="scientific">Aquella oligotrophica</name>
    <dbReference type="NCBI Taxonomy" id="2067065"/>
    <lineage>
        <taxon>Bacteria</taxon>
        <taxon>Pseudomonadati</taxon>
        <taxon>Pseudomonadota</taxon>
        <taxon>Betaproteobacteria</taxon>
        <taxon>Neisseriales</taxon>
        <taxon>Neisseriaceae</taxon>
        <taxon>Aquella</taxon>
    </lineage>
</organism>
<evidence type="ECO:0000313" key="3">
    <source>
        <dbReference type="Proteomes" id="UP000236655"/>
    </source>
</evidence>
<evidence type="ECO:0000259" key="1">
    <source>
        <dbReference type="SMART" id="SM00871"/>
    </source>
</evidence>
<dbReference type="KEGG" id="nba:CUN60_05385"/>
<feature type="domain" description="AraC effector-binding" evidence="1">
    <location>
        <begin position="153"/>
        <end position="304"/>
    </location>
</feature>
<dbReference type="Gene3D" id="3.20.80.10">
    <property type="entry name" value="Regulatory factor, effector binding domain"/>
    <property type="match status" value="1"/>
</dbReference>
<reference evidence="3" key="1">
    <citation type="submission" date="2017-11" db="EMBL/GenBank/DDBJ databases">
        <authorList>
            <person name="Chan K.G."/>
            <person name="Lee L.S."/>
        </authorList>
    </citation>
    <scope>NUCLEOTIDE SEQUENCE [LARGE SCALE GENOMIC DNA]</scope>
    <source>
        <strain evidence="3">DSM 100970</strain>
    </source>
</reference>